<evidence type="ECO:0008006" key="3">
    <source>
        <dbReference type="Google" id="ProtNLM"/>
    </source>
</evidence>
<dbReference type="AlphaFoldDB" id="A0A0P6XGM0"/>
<evidence type="ECO:0000313" key="1">
    <source>
        <dbReference type="EMBL" id="KPL74021.1"/>
    </source>
</evidence>
<dbReference type="Gene3D" id="3.40.630.30">
    <property type="match status" value="1"/>
</dbReference>
<dbReference type="STRING" id="229920.ADM99_01955"/>
<accession>A0A0P6XGM0</accession>
<comment type="caution">
    <text evidence="1">The sequence shown here is derived from an EMBL/GenBank/DDBJ whole genome shotgun (WGS) entry which is preliminary data.</text>
</comment>
<evidence type="ECO:0000313" key="2">
    <source>
        <dbReference type="Proteomes" id="UP000050430"/>
    </source>
</evidence>
<dbReference type="RefSeq" id="WP_062422990.1">
    <property type="nucleotide sequence ID" value="NZ_BBYA01000012.1"/>
</dbReference>
<name>A0A0P6XGM0_9CHLR</name>
<keyword evidence="2" id="KW-1185">Reference proteome</keyword>
<dbReference type="EMBL" id="LGCK01000004">
    <property type="protein sequence ID" value="KPL74021.1"/>
    <property type="molecule type" value="Genomic_DNA"/>
</dbReference>
<protein>
    <recommendedName>
        <fullName evidence="3">BioF2-like acetyltransferase domain-containing protein</fullName>
    </recommendedName>
</protein>
<gene>
    <name evidence="1" type="ORF">ADM99_01955</name>
</gene>
<dbReference type="OrthoDB" id="9773932at2"/>
<organism evidence="1 2">
    <name type="scientific">Leptolinea tardivitalis</name>
    <dbReference type="NCBI Taxonomy" id="229920"/>
    <lineage>
        <taxon>Bacteria</taxon>
        <taxon>Bacillati</taxon>
        <taxon>Chloroflexota</taxon>
        <taxon>Anaerolineae</taxon>
        <taxon>Anaerolineales</taxon>
        <taxon>Anaerolineaceae</taxon>
        <taxon>Leptolinea</taxon>
    </lineage>
</organism>
<sequence length="265" mass="30978">MEIREIPYSEITLWDNLVSSSPEQSVFLSDSFLKTWEKTDPELNLFRLGCYKDGELVGGIAILHKKALKKIRIQNILSIFYTSSPIISGNYPNHSAGYYEILSNLASGIRKFFPYLRLECSPHLDDASAFFDQGWNGKPRYAHMWDIRDPEEMLNTMHRKKRYVRRAMKDYLFSVEQEGDFEDFLSLYLRDLDRFSWQPTNSWIKAFRARVEWMKSQGIFRLYTCRTQEGQLANSIACILSPCNKTAYGWLVAYDRTIQDNAISP</sequence>
<dbReference type="Proteomes" id="UP000050430">
    <property type="component" value="Unassembled WGS sequence"/>
</dbReference>
<proteinExistence type="predicted"/>
<reference evidence="1 2" key="1">
    <citation type="submission" date="2015-07" db="EMBL/GenBank/DDBJ databases">
        <title>Genome sequence of Leptolinea tardivitalis DSM 16556.</title>
        <authorList>
            <person name="Hemp J."/>
            <person name="Ward L.M."/>
            <person name="Pace L.A."/>
            <person name="Fischer W.W."/>
        </authorList>
    </citation>
    <scope>NUCLEOTIDE SEQUENCE [LARGE SCALE GENOMIC DNA]</scope>
    <source>
        <strain evidence="1 2">YMTK-2</strain>
    </source>
</reference>